<name>A0A918R6A3_9FLAO</name>
<dbReference type="PANTHER" id="PTHR47505">
    <property type="entry name" value="DNA UTILIZATION PROTEIN YHGH"/>
    <property type="match status" value="1"/>
</dbReference>
<dbReference type="PANTHER" id="PTHR47505:SF1">
    <property type="entry name" value="DNA UTILIZATION PROTEIN YHGH"/>
    <property type="match status" value="1"/>
</dbReference>
<gene>
    <name evidence="3" type="ORF">GCM10007028_24120</name>
</gene>
<evidence type="ECO:0000313" key="3">
    <source>
        <dbReference type="EMBL" id="GGZ85152.1"/>
    </source>
</evidence>
<evidence type="ECO:0000259" key="2">
    <source>
        <dbReference type="Pfam" id="PF00156"/>
    </source>
</evidence>
<dbReference type="AlphaFoldDB" id="A0A918R6A3"/>
<dbReference type="Gene3D" id="3.40.50.2020">
    <property type="match status" value="1"/>
</dbReference>
<organism evidence="3 4">
    <name type="scientific">Algibacter mikhailovii</name>
    <dbReference type="NCBI Taxonomy" id="425498"/>
    <lineage>
        <taxon>Bacteria</taxon>
        <taxon>Pseudomonadati</taxon>
        <taxon>Bacteroidota</taxon>
        <taxon>Flavobacteriia</taxon>
        <taxon>Flavobacteriales</taxon>
        <taxon>Flavobacteriaceae</taxon>
        <taxon>Algibacter</taxon>
    </lineage>
</organism>
<evidence type="ECO:0000256" key="1">
    <source>
        <dbReference type="ARBA" id="ARBA00008007"/>
    </source>
</evidence>
<evidence type="ECO:0000313" key="4">
    <source>
        <dbReference type="Proteomes" id="UP000636004"/>
    </source>
</evidence>
<comment type="similarity">
    <text evidence="1">Belongs to the ComF/GntX family.</text>
</comment>
<proteinExistence type="inferred from homology"/>
<feature type="domain" description="Phosphoribosyltransferase" evidence="2">
    <location>
        <begin position="161"/>
        <end position="224"/>
    </location>
</feature>
<dbReference type="InterPro" id="IPR029057">
    <property type="entry name" value="PRTase-like"/>
</dbReference>
<accession>A0A918R6A3</accession>
<sequence>MPMLNSLVNLFFPKVCYACQNGLTDYEDTICVDCRHNLPITNFHFEQDSTVKKVLYGRAQIESGTALFRFEKKGKVQQLIHNLKYRGHENIGFVLGNWLGSELKTVPAYQNIDMVIPVPLHKKKLKKRGYNQVSTFGVQIAKALNAEYAEGLLIKITDTKSQVNKKRFARWNSNTELFSLTNIPSIENKHVLIVDDLITTGATLEACIAVLNDAKNVKISIATMAIAL</sequence>
<dbReference type="CDD" id="cd06223">
    <property type="entry name" value="PRTases_typeI"/>
    <property type="match status" value="1"/>
</dbReference>
<protein>
    <submittedName>
        <fullName evidence="3">Amidophosphoribosyltransferase</fullName>
    </submittedName>
</protein>
<keyword evidence="4" id="KW-1185">Reference proteome</keyword>
<dbReference type="Proteomes" id="UP000636004">
    <property type="component" value="Unassembled WGS sequence"/>
</dbReference>
<dbReference type="SUPFAM" id="SSF53271">
    <property type="entry name" value="PRTase-like"/>
    <property type="match status" value="1"/>
</dbReference>
<reference evidence="3" key="2">
    <citation type="submission" date="2020-09" db="EMBL/GenBank/DDBJ databases">
        <authorList>
            <person name="Sun Q."/>
            <person name="Kim S."/>
        </authorList>
    </citation>
    <scope>NUCLEOTIDE SEQUENCE</scope>
    <source>
        <strain evidence="3">KCTC 12710</strain>
    </source>
</reference>
<comment type="caution">
    <text evidence="3">The sequence shown here is derived from an EMBL/GenBank/DDBJ whole genome shotgun (WGS) entry which is preliminary data.</text>
</comment>
<dbReference type="InterPro" id="IPR051910">
    <property type="entry name" value="ComF/GntX_DNA_util-trans"/>
</dbReference>
<dbReference type="InterPro" id="IPR000836">
    <property type="entry name" value="PRTase_dom"/>
</dbReference>
<dbReference type="EMBL" id="BMWZ01000005">
    <property type="protein sequence ID" value="GGZ85152.1"/>
    <property type="molecule type" value="Genomic_DNA"/>
</dbReference>
<reference evidence="3" key="1">
    <citation type="journal article" date="2014" name="Int. J. Syst. Evol. Microbiol.">
        <title>Complete genome sequence of Corynebacterium casei LMG S-19264T (=DSM 44701T), isolated from a smear-ripened cheese.</title>
        <authorList>
            <consortium name="US DOE Joint Genome Institute (JGI-PGF)"/>
            <person name="Walter F."/>
            <person name="Albersmeier A."/>
            <person name="Kalinowski J."/>
            <person name="Ruckert C."/>
        </authorList>
    </citation>
    <scope>NUCLEOTIDE SEQUENCE</scope>
    <source>
        <strain evidence="3">KCTC 12710</strain>
    </source>
</reference>
<dbReference type="Pfam" id="PF00156">
    <property type="entry name" value="Pribosyltran"/>
    <property type="match status" value="1"/>
</dbReference>